<dbReference type="GO" id="GO:0005886">
    <property type="term" value="C:plasma membrane"/>
    <property type="evidence" value="ECO:0007669"/>
    <property type="project" value="UniProtKB-SubCell"/>
</dbReference>
<keyword evidence="6" id="KW-0175">Coiled coil</keyword>
<sequence>MDTYSSRTQKNEQEIDLVELFQALWKQKLWIAGVALAVFVIAAMYAFFATRWYETRTYMRPVATSTLDQLNETGIYTLKPEEALARTAGALSSYDNRYEFFRQNEALFEGVDRNGASIEQAFARFNEDAFTMLFPASNEADRTPYVGLSLTYPEGMDGVSIVNNFVEFVLQKERASISSDLDSLIKNRLAGLDARIQASRANYQATKDAKIAQLLEDSELKKAQLRDELAALRLQAKAKRENRIAELGEAISIASSLNIRKPTTPSGMTNSSIGQGTVIRTEVVGQSVPLYFMGTEALEAERATLQKRESDDFMEPRIAEIQGELATLENNREVEILRDRDEGGEDLYLQELAKLREEAAWLRGIKLNTDSLHLVRLDQAAQQPLAPIKPKKALVLALGLILGGMLGVFVALIRVLMTRRRSTPAG</sequence>
<feature type="domain" description="Polysaccharide chain length determinant N-terminal" evidence="8">
    <location>
        <begin position="13"/>
        <end position="65"/>
    </location>
</feature>
<evidence type="ECO:0000256" key="5">
    <source>
        <dbReference type="ARBA" id="ARBA00023136"/>
    </source>
</evidence>
<comment type="caution">
    <text evidence="10">The sequence shown here is derived from an EMBL/GenBank/DDBJ whole genome shotgun (WGS) entry which is preliminary data.</text>
</comment>
<comment type="subcellular location">
    <subcellularLocation>
        <location evidence="1">Cell membrane</location>
        <topology evidence="1">Multi-pass membrane protein</topology>
    </subcellularLocation>
</comment>
<keyword evidence="5 7" id="KW-0472">Membrane</keyword>
<dbReference type="SUPFAM" id="SSF160355">
    <property type="entry name" value="Bacterial polysaccharide co-polymerase-like"/>
    <property type="match status" value="2"/>
</dbReference>
<dbReference type="InterPro" id="IPR032807">
    <property type="entry name" value="GNVR"/>
</dbReference>
<keyword evidence="2" id="KW-1003">Cell membrane</keyword>
<evidence type="ECO:0000313" key="11">
    <source>
        <dbReference type="Proteomes" id="UP000635983"/>
    </source>
</evidence>
<gene>
    <name evidence="10" type="ORF">GCM10009304_39250</name>
</gene>
<keyword evidence="3 7" id="KW-0812">Transmembrane</keyword>
<dbReference type="Gene3D" id="3.30.1890.10">
    <property type="entry name" value="FepE-like"/>
    <property type="match status" value="2"/>
</dbReference>
<dbReference type="EMBL" id="BMPO01000012">
    <property type="protein sequence ID" value="GGK09289.1"/>
    <property type="molecule type" value="Genomic_DNA"/>
</dbReference>
<evidence type="ECO:0000313" key="10">
    <source>
        <dbReference type="EMBL" id="GGK09289.1"/>
    </source>
</evidence>
<dbReference type="GO" id="GO:0004713">
    <property type="term" value="F:protein tyrosine kinase activity"/>
    <property type="evidence" value="ECO:0007669"/>
    <property type="project" value="TreeGrafter"/>
</dbReference>
<feature type="domain" description="Tyrosine-protein kinase G-rich" evidence="9">
    <location>
        <begin position="376"/>
        <end position="415"/>
    </location>
</feature>
<evidence type="ECO:0000259" key="8">
    <source>
        <dbReference type="Pfam" id="PF02706"/>
    </source>
</evidence>
<evidence type="ECO:0000259" key="9">
    <source>
        <dbReference type="Pfam" id="PF13807"/>
    </source>
</evidence>
<protein>
    <recommendedName>
        <fullName evidence="12">Chain-length determining protein</fullName>
    </recommendedName>
</protein>
<organism evidence="10 11">
    <name type="scientific">Pseudomonas matsuisoli</name>
    <dbReference type="NCBI Taxonomy" id="1515666"/>
    <lineage>
        <taxon>Bacteria</taxon>
        <taxon>Pseudomonadati</taxon>
        <taxon>Pseudomonadota</taxon>
        <taxon>Gammaproteobacteria</taxon>
        <taxon>Pseudomonadales</taxon>
        <taxon>Pseudomonadaceae</taxon>
        <taxon>Pseudomonas</taxon>
    </lineage>
</organism>
<accession>A0A917Q333</accession>
<evidence type="ECO:0000256" key="6">
    <source>
        <dbReference type="SAM" id="Coils"/>
    </source>
</evidence>
<dbReference type="RefSeq" id="WP_188985842.1">
    <property type="nucleotide sequence ID" value="NZ_BMPO01000012.1"/>
</dbReference>
<dbReference type="PANTHER" id="PTHR32309">
    <property type="entry name" value="TYROSINE-PROTEIN KINASE"/>
    <property type="match status" value="1"/>
</dbReference>
<evidence type="ECO:0000256" key="1">
    <source>
        <dbReference type="ARBA" id="ARBA00004651"/>
    </source>
</evidence>
<evidence type="ECO:0000256" key="2">
    <source>
        <dbReference type="ARBA" id="ARBA00022475"/>
    </source>
</evidence>
<proteinExistence type="predicted"/>
<evidence type="ECO:0008006" key="12">
    <source>
        <dbReference type="Google" id="ProtNLM"/>
    </source>
</evidence>
<dbReference type="Pfam" id="PF13807">
    <property type="entry name" value="GNVR"/>
    <property type="match status" value="1"/>
</dbReference>
<dbReference type="PANTHER" id="PTHR32309:SF13">
    <property type="entry name" value="FERRIC ENTEROBACTIN TRANSPORT PROTEIN FEPE"/>
    <property type="match status" value="1"/>
</dbReference>
<evidence type="ECO:0000256" key="4">
    <source>
        <dbReference type="ARBA" id="ARBA00022989"/>
    </source>
</evidence>
<feature type="coiled-coil region" evidence="6">
    <location>
        <begin position="215"/>
        <end position="242"/>
    </location>
</feature>
<feature type="transmembrane region" description="Helical" evidence="7">
    <location>
        <begin position="29"/>
        <end position="50"/>
    </location>
</feature>
<reference evidence="10" key="2">
    <citation type="submission" date="2020-09" db="EMBL/GenBank/DDBJ databases">
        <authorList>
            <person name="Sun Q."/>
            <person name="Ohkuma M."/>
        </authorList>
    </citation>
    <scope>NUCLEOTIDE SEQUENCE</scope>
    <source>
        <strain evidence="10">JCM 30078</strain>
    </source>
</reference>
<dbReference type="InterPro" id="IPR003856">
    <property type="entry name" value="LPS_length_determ_N"/>
</dbReference>
<dbReference type="Proteomes" id="UP000635983">
    <property type="component" value="Unassembled WGS sequence"/>
</dbReference>
<keyword evidence="4 7" id="KW-1133">Transmembrane helix</keyword>
<dbReference type="AlphaFoldDB" id="A0A917Q333"/>
<feature type="transmembrane region" description="Helical" evidence="7">
    <location>
        <begin position="393"/>
        <end position="417"/>
    </location>
</feature>
<evidence type="ECO:0000256" key="3">
    <source>
        <dbReference type="ARBA" id="ARBA00022692"/>
    </source>
</evidence>
<dbReference type="Pfam" id="PF02706">
    <property type="entry name" value="Wzz"/>
    <property type="match status" value="1"/>
</dbReference>
<dbReference type="InterPro" id="IPR050445">
    <property type="entry name" value="Bact_polysacc_biosynth/exp"/>
</dbReference>
<evidence type="ECO:0000256" key="7">
    <source>
        <dbReference type="SAM" id="Phobius"/>
    </source>
</evidence>
<name>A0A917Q333_9PSED</name>
<keyword evidence="11" id="KW-1185">Reference proteome</keyword>
<reference evidence="10" key="1">
    <citation type="journal article" date="2014" name="Int. J. Syst. Evol. Microbiol.">
        <title>Complete genome sequence of Corynebacterium casei LMG S-19264T (=DSM 44701T), isolated from a smear-ripened cheese.</title>
        <authorList>
            <consortium name="US DOE Joint Genome Institute (JGI-PGF)"/>
            <person name="Walter F."/>
            <person name="Albersmeier A."/>
            <person name="Kalinowski J."/>
            <person name="Ruckert C."/>
        </authorList>
    </citation>
    <scope>NUCLEOTIDE SEQUENCE</scope>
    <source>
        <strain evidence="10">JCM 30078</strain>
    </source>
</reference>